<evidence type="ECO:0000313" key="3">
    <source>
        <dbReference type="EMBL" id="UNM11774.1"/>
    </source>
</evidence>
<evidence type="ECO:0000256" key="2">
    <source>
        <dbReference type="RuleBase" id="RU000461"/>
    </source>
</evidence>
<accession>A0ABY3WGR2</accession>
<name>A0ABY3WGR2_9ACTN</name>
<dbReference type="PROSITE" id="PS00086">
    <property type="entry name" value="CYTOCHROME_P450"/>
    <property type="match status" value="1"/>
</dbReference>
<organism evidence="3 4">
    <name type="scientific">Streptomyces formicae</name>
    <dbReference type="NCBI Taxonomy" id="1616117"/>
    <lineage>
        <taxon>Bacteria</taxon>
        <taxon>Bacillati</taxon>
        <taxon>Actinomycetota</taxon>
        <taxon>Actinomycetes</taxon>
        <taxon>Kitasatosporales</taxon>
        <taxon>Streptomycetaceae</taxon>
        <taxon>Streptomyces</taxon>
    </lineage>
</organism>
<gene>
    <name evidence="3" type="ORF">J4032_09650</name>
</gene>
<reference evidence="3 4" key="1">
    <citation type="submission" date="2021-03" db="EMBL/GenBank/DDBJ databases">
        <title>Complete genome of Streptomyces formicae strain 1H-GS9 (DSM 100524).</title>
        <authorList>
            <person name="Atanasov K.E."/>
            <person name="Altabella T."/>
            <person name="Ferrer A."/>
        </authorList>
    </citation>
    <scope>NUCLEOTIDE SEQUENCE [LARGE SCALE GENOMIC DNA]</scope>
    <source>
        <strain evidence="3 4">1H-GS9</strain>
    </source>
</reference>
<dbReference type="PANTHER" id="PTHR46696:SF1">
    <property type="entry name" value="CYTOCHROME P450 YJIB-RELATED"/>
    <property type="match status" value="1"/>
</dbReference>
<sequence length="417" mass="45472">MTLPGPPSAARLDPPPEYLAEADAAFRALRERAPVLPVRLPEGLTAWVITRYEDGRRALRNPCLIKDLRRLTDPGHGFAGRRYAEDLYVVEGRHMLNSDEADHARLRGVVAAQLSAEAVARRREEIESIALMLTDRLAITGEADLLRDYAQPLTETVLARVLGFPDEAMDTAAALTRRLGGRENPDSPPMRRAFADLVDLVRDAVSAPQQAGSGTVILALQQAVAEGRISRREMASTVTMLFGAGISSTAIAIGHGAATVMHTASTLRHLLADEGHSAALVEELLRHHPPFPFSPWRFALEPVEIGGTVIPAGAVVFILLASVNRDPAAFSHPDDLLLERPTKPSHLTFGHGPHYCVGAHLARLEIRVALRTLFGRFLHIRPALPYSEVTWRGLLFDRTPARLPVLTDGGAAREDSR</sequence>
<evidence type="ECO:0000256" key="1">
    <source>
        <dbReference type="ARBA" id="ARBA00010617"/>
    </source>
</evidence>
<keyword evidence="2" id="KW-0408">Iron</keyword>
<dbReference type="InterPro" id="IPR017972">
    <property type="entry name" value="Cyt_P450_CS"/>
</dbReference>
<proteinExistence type="inferred from homology"/>
<protein>
    <submittedName>
        <fullName evidence="3">Cytochrome P450</fullName>
    </submittedName>
</protein>
<dbReference type="RefSeq" id="WP_242330351.1">
    <property type="nucleotide sequence ID" value="NZ_CP071872.1"/>
</dbReference>
<dbReference type="PRINTS" id="PR00385">
    <property type="entry name" value="P450"/>
</dbReference>
<dbReference type="InterPro" id="IPR036396">
    <property type="entry name" value="Cyt_P450_sf"/>
</dbReference>
<dbReference type="EMBL" id="CP071872">
    <property type="protein sequence ID" value="UNM11774.1"/>
    <property type="molecule type" value="Genomic_DNA"/>
</dbReference>
<keyword evidence="2" id="KW-0349">Heme</keyword>
<dbReference type="Pfam" id="PF00067">
    <property type="entry name" value="p450"/>
    <property type="match status" value="1"/>
</dbReference>
<evidence type="ECO:0000313" key="4">
    <source>
        <dbReference type="Proteomes" id="UP000828924"/>
    </source>
</evidence>
<keyword evidence="2" id="KW-0479">Metal-binding</keyword>
<dbReference type="PANTHER" id="PTHR46696">
    <property type="entry name" value="P450, PUTATIVE (EUROFUNG)-RELATED"/>
    <property type="match status" value="1"/>
</dbReference>
<dbReference type="PRINTS" id="PR00359">
    <property type="entry name" value="BP450"/>
</dbReference>
<comment type="similarity">
    <text evidence="1 2">Belongs to the cytochrome P450 family.</text>
</comment>
<keyword evidence="2" id="KW-0503">Monooxygenase</keyword>
<dbReference type="InterPro" id="IPR002397">
    <property type="entry name" value="Cyt_P450_B"/>
</dbReference>
<dbReference type="SUPFAM" id="SSF48264">
    <property type="entry name" value="Cytochrome P450"/>
    <property type="match status" value="1"/>
</dbReference>
<dbReference type="InterPro" id="IPR001128">
    <property type="entry name" value="Cyt_P450"/>
</dbReference>
<dbReference type="Gene3D" id="1.10.630.10">
    <property type="entry name" value="Cytochrome P450"/>
    <property type="match status" value="1"/>
</dbReference>
<keyword evidence="2" id="KW-0560">Oxidoreductase</keyword>
<dbReference type="Proteomes" id="UP000828924">
    <property type="component" value="Chromosome"/>
</dbReference>
<keyword evidence="4" id="KW-1185">Reference proteome</keyword>